<dbReference type="EMBL" id="LXYT01000002">
    <property type="protein sequence ID" value="OLY43451.1"/>
    <property type="molecule type" value="Genomic_DNA"/>
</dbReference>
<proteinExistence type="predicted"/>
<evidence type="ECO:0000313" key="2">
    <source>
        <dbReference type="EMBL" id="OLY43451.1"/>
    </source>
</evidence>
<feature type="domain" description="Flagellar protein FlgJ N-terminal" evidence="1">
    <location>
        <begin position="100"/>
        <end position="145"/>
    </location>
</feature>
<accession>A0A1R0F905</accession>
<keyword evidence="3" id="KW-1185">Reference proteome</keyword>
<evidence type="ECO:0000313" key="3">
    <source>
        <dbReference type="Proteomes" id="UP000187344"/>
    </source>
</evidence>
<organism evidence="2 3">
    <name type="scientific">Bartonella apis</name>
    <dbReference type="NCBI Taxonomy" id="1686310"/>
    <lineage>
        <taxon>Bacteria</taxon>
        <taxon>Pseudomonadati</taxon>
        <taxon>Pseudomonadota</taxon>
        <taxon>Alphaproteobacteria</taxon>
        <taxon>Hyphomicrobiales</taxon>
        <taxon>Bartonellaceae</taxon>
        <taxon>Bartonella</taxon>
    </lineage>
</organism>
<protein>
    <submittedName>
        <fullName evidence="2">Rod binding protein</fullName>
    </submittedName>
</protein>
<gene>
    <name evidence="2" type="ORF">PEB0149_008780</name>
</gene>
<dbReference type="InterPro" id="IPR019301">
    <property type="entry name" value="Flagellar_prot_FlgJ_N"/>
</dbReference>
<sequence>MAIQPPSDLVLDVSRAADPLEYRASVEKLRNAQSAVRAANLEMSGNGFSNMAKTGDSASTSSLPGQYANQVKIKEKSANADHTEAYKKFEAFMLQSFIQNMFTTDTPSVFGKGQAGEYWKSMMAESMAKEVADRGGIGVAKMLERDEQMKQGQVPDGGIEGVGTAFGNLARSDQNTQATVDNIVHSHDINFVRKQMTENT</sequence>
<dbReference type="Proteomes" id="UP000187344">
    <property type="component" value="Unassembled WGS sequence"/>
</dbReference>
<dbReference type="AlphaFoldDB" id="A0A1R0F905"/>
<name>A0A1R0F905_9HYPH</name>
<evidence type="ECO:0000259" key="1">
    <source>
        <dbReference type="Pfam" id="PF10135"/>
    </source>
</evidence>
<dbReference type="OrthoDB" id="7889190at2"/>
<reference evidence="2 3" key="1">
    <citation type="submission" date="2016-12" db="EMBL/GenBank/DDBJ databases">
        <title>Comparative genomics of Bartonella apis.</title>
        <authorList>
            <person name="Engel P."/>
        </authorList>
    </citation>
    <scope>NUCLEOTIDE SEQUENCE [LARGE SCALE GENOMIC DNA]</scope>
    <source>
        <strain evidence="2 3">PEB0149</strain>
    </source>
</reference>
<comment type="caution">
    <text evidence="2">The sequence shown here is derived from an EMBL/GenBank/DDBJ whole genome shotgun (WGS) entry which is preliminary data.</text>
</comment>
<dbReference type="Pfam" id="PF10135">
    <property type="entry name" value="Rod-binding"/>
    <property type="match status" value="1"/>
</dbReference>